<evidence type="ECO:0000256" key="1">
    <source>
        <dbReference type="SAM" id="MobiDB-lite"/>
    </source>
</evidence>
<dbReference type="EMBL" id="JAUSRF010000006">
    <property type="protein sequence ID" value="MDP9837602.1"/>
    <property type="molecule type" value="Genomic_DNA"/>
</dbReference>
<dbReference type="RefSeq" id="WP_306834472.1">
    <property type="nucleotide sequence ID" value="NZ_JAUSRF010000006.1"/>
</dbReference>
<gene>
    <name evidence="2" type="ORF">J2T09_002354</name>
</gene>
<evidence type="ECO:0000313" key="2">
    <source>
        <dbReference type="EMBL" id="MDP9837602.1"/>
    </source>
</evidence>
<accession>A0ABT9PT15</accession>
<dbReference type="InterPro" id="IPR021791">
    <property type="entry name" value="Phage_TAC_11"/>
</dbReference>
<protein>
    <recommendedName>
        <fullName evidence="4">Gene transfer agent family protein</fullName>
    </recommendedName>
</protein>
<organism evidence="2 3">
    <name type="scientific">Neorhizobium huautlense</name>
    <dbReference type="NCBI Taxonomy" id="67774"/>
    <lineage>
        <taxon>Bacteria</taxon>
        <taxon>Pseudomonadati</taxon>
        <taxon>Pseudomonadota</taxon>
        <taxon>Alphaproteobacteria</taxon>
        <taxon>Hyphomicrobiales</taxon>
        <taxon>Rhizobiaceae</taxon>
        <taxon>Rhizobium/Agrobacterium group</taxon>
        <taxon>Neorhizobium</taxon>
    </lineage>
</organism>
<name>A0ABT9PT15_9HYPH</name>
<sequence length="140" mass="15210">MSRDASITIPWGDGDFKFRLGWGELEELQEKTDAGPYVVLQRLHAGTWRVQDISNVIRMGLIGGGMAPDQAVKKVRYYVEQRPPMENVPHAIAVLSAGLMGAPDESLGKPRAPKRKTGKRSTTSRTGKSDLAPSTGPAQP</sequence>
<evidence type="ECO:0008006" key="4">
    <source>
        <dbReference type="Google" id="ProtNLM"/>
    </source>
</evidence>
<comment type="caution">
    <text evidence="2">The sequence shown here is derived from an EMBL/GenBank/DDBJ whole genome shotgun (WGS) entry which is preliminary data.</text>
</comment>
<feature type="region of interest" description="Disordered" evidence="1">
    <location>
        <begin position="102"/>
        <end position="140"/>
    </location>
</feature>
<reference evidence="2 3" key="1">
    <citation type="submission" date="2023-07" db="EMBL/GenBank/DDBJ databases">
        <title>Sorghum-associated microbial communities from plants grown in Nebraska, USA.</title>
        <authorList>
            <person name="Schachtman D."/>
        </authorList>
    </citation>
    <scope>NUCLEOTIDE SEQUENCE [LARGE SCALE GENOMIC DNA]</scope>
    <source>
        <strain evidence="2 3">DS1307</strain>
    </source>
</reference>
<keyword evidence="3" id="KW-1185">Reference proteome</keyword>
<dbReference type="Proteomes" id="UP001241472">
    <property type="component" value="Unassembled WGS sequence"/>
</dbReference>
<dbReference type="Pfam" id="PF11836">
    <property type="entry name" value="Phage_TAC_11"/>
    <property type="match status" value="1"/>
</dbReference>
<proteinExistence type="predicted"/>
<evidence type="ECO:0000313" key="3">
    <source>
        <dbReference type="Proteomes" id="UP001241472"/>
    </source>
</evidence>